<evidence type="ECO:0000313" key="7">
    <source>
        <dbReference type="EMBL" id="KAK0643735.1"/>
    </source>
</evidence>
<dbReference type="InterPro" id="IPR036188">
    <property type="entry name" value="FAD/NAD-bd_sf"/>
</dbReference>
<evidence type="ECO:0000256" key="4">
    <source>
        <dbReference type="ARBA" id="ARBA00023002"/>
    </source>
</evidence>
<proteinExistence type="predicted"/>
<dbReference type="Gene3D" id="3.50.50.60">
    <property type="entry name" value="FAD/NAD(P)-binding domain"/>
    <property type="match status" value="1"/>
</dbReference>
<evidence type="ECO:0000259" key="6">
    <source>
        <dbReference type="Pfam" id="PF01494"/>
    </source>
</evidence>
<feature type="domain" description="FAD-binding" evidence="6">
    <location>
        <begin position="119"/>
        <end position="352"/>
    </location>
</feature>
<organism evidence="7 8">
    <name type="scientific">Cercophora newfieldiana</name>
    <dbReference type="NCBI Taxonomy" id="92897"/>
    <lineage>
        <taxon>Eukaryota</taxon>
        <taxon>Fungi</taxon>
        <taxon>Dikarya</taxon>
        <taxon>Ascomycota</taxon>
        <taxon>Pezizomycotina</taxon>
        <taxon>Sordariomycetes</taxon>
        <taxon>Sordariomycetidae</taxon>
        <taxon>Sordariales</taxon>
        <taxon>Lasiosphaeriaceae</taxon>
        <taxon>Cercophora</taxon>
    </lineage>
</organism>
<dbReference type="Proteomes" id="UP001174936">
    <property type="component" value="Unassembled WGS sequence"/>
</dbReference>
<dbReference type="EMBL" id="JAULSV010000005">
    <property type="protein sequence ID" value="KAK0643735.1"/>
    <property type="molecule type" value="Genomic_DNA"/>
</dbReference>
<dbReference type="Pfam" id="PF01494">
    <property type="entry name" value="FAD_binding_3"/>
    <property type="match status" value="2"/>
</dbReference>
<dbReference type="InterPro" id="IPR002938">
    <property type="entry name" value="FAD-bd"/>
</dbReference>
<sequence>MAPKEMRVLIIGAGSAGLLMAHVFKKAGIEATVFEQDASPTTRPRDWSFGVYWAQSPLVDCLPPDLAARLPTVQTDLLFKPHKDEVLPIHHGGTGELLRHVEAPYAVRYRRKAFLKLLSEGVDIQFGKTLAGISVTEIGVTATFTDGTEESGTMLIGADGAHSAVRKFLFQSSPQDAELLDTPIVASETVAKFDDADVALALREVHPLAYITINPNGVFTFASTQDCSAADPTDWTFAIIMTWRSDEDLSAAPKSHREIHEDMIQHSQDLTWPFKEAATAIRPGSVPFWQGRMTYWPTKPWDGQRGRVTLAGDAAHAMTFHRGQGLGNAITDAAVLQQCLQAMNSHTPEELAKAVRAYEAEMWPRGYGAVMGNLENTLALHDWDTVMKSPIVTGGVKREADEAHVSVSG</sequence>
<dbReference type="GO" id="GO:0004497">
    <property type="term" value="F:monooxygenase activity"/>
    <property type="evidence" value="ECO:0007669"/>
    <property type="project" value="UniProtKB-KW"/>
</dbReference>
<protein>
    <recommendedName>
        <fullName evidence="6">FAD-binding domain-containing protein</fullName>
    </recommendedName>
</protein>
<accession>A0AA39Y1L2</accession>
<name>A0AA39Y1L2_9PEZI</name>
<dbReference type="SUPFAM" id="SSF51905">
    <property type="entry name" value="FAD/NAD(P)-binding domain"/>
    <property type="match status" value="1"/>
</dbReference>
<reference evidence="7" key="1">
    <citation type="submission" date="2023-06" db="EMBL/GenBank/DDBJ databases">
        <title>Genome-scale phylogeny and comparative genomics of the fungal order Sordariales.</title>
        <authorList>
            <consortium name="Lawrence Berkeley National Laboratory"/>
            <person name="Hensen N."/>
            <person name="Bonometti L."/>
            <person name="Westerberg I."/>
            <person name="Brannstrom I.O."/>
            <person name="Guillou S."/>
            <person name="Cros-Aarteil S."/>
            <person name="Calhoun S."/>
            <person name="Haridas S."/>
            <person name="Kuo A."/>
            <person name="Mondo S."/>
            <person name="Pangilinan J."/>
            <person name="Riley R."/>
            <person name="Labutti K."/>
            <person name="Andreopoulos B."/>
            <person name="Lipzen A."/>
            <person name="Chen C."/>
            <person name="Yanf M."/>
            <person name="Daum C."/>
            <person name="Ng V."/>
            <person name="Clum A."/>
            <person name="Steindorff A."/>
            <person name="Ohm R."/>
            <person name="Martin F."/>
            <person name="Silar P."/>
            <person name="Natvig D."/>
            <person name="Lalanne C."/>
            <person name="Gautier V."/>
            <person name="Ament-Velasquez S.L."/>
            <person name="Kruys A."/>
            <person name="Hutchinson M.I."/>
            <person name="Powell A.J."/>
            <person name="Barry K."/>
            <person name="Miller A.N."/>
            <person name="Grigoriev I.V."/>
            <person name="Debuchy R."/>
            <person name="Gladieux P."/>
            <person name="Thoren M.H."/>
            <person name="Johannesson H."/>
        </authorList>
    </citation>
    <scope>NUCLEOTIDE SEQUENCE</scope>
    <source>
        <strain evidence="7">SMH2532-1</strain>
    </source>
</reference>
<keyword evidence="5" id="KW-0503">Monooxygenase</keyword>
<keyword evidence="4" id="KW-0560">Oxidoreductase</keyword>
<keyword evidence="3" id="KW-0274">FAD</keyword>
<dbReference type="PANTHER" id="PTHR47178:SF3">
    <property type="entry name" value="FAD-BINDING DOMAIN-CONTAINING PROTEIN"/>
    <property type="match status" value="1"/>
</dbReference>
<feature type="domain" description="FAD-binding" evidence="6">
    <location>
        <begin position="6"/>
        <end position="45"/>
    </location>
</feature>
<keyword evidence="8" id="KW-1185">Reference proteome</keyword>
<keyword evidence="2" id="KW-0285">Flavoprotein</keyword>
<dbReference type="AlphaFoldDB" id="A0AA39Y1L2"/>
<comment type="caution">
    <text evidence="7">The sequence shown here is derived from an EMBL/GenBank/DDBJ whole genome shotgun (WGS) entry which is preliminary data.</text>
</comment>
<evidence type="ECO:0000313" key="8">
    <source>
        <dbReference type="Proteomes" id="UP001174936"/>
    </source>
</evidence>
<evidence type="ECO:0000256" key="3">
    <source>
        <dbReference type="ARBA" id="ARBA00022827"/>
    </source>
</evidence>
<dbReference type="GO" id="GO:0071949">
    <property type="term" value="F:FAD binding"/>
    <property type="evidence" value="ECO:0007669"/>
    <property type="project" value="InterPro"/>
</dbReference>
<dbReference type="PRINTS" id="PR00420">
    <property type="entry name" value="RNGMNOXGNASE"/>
</dbReference>
<comment type="cofactor">
    <cofactor evidence="1">
        <name>FAD</name>
        <dbReference type="ChEBI" id="CHEBI:57692"/>
    </cofactor>
</comment>
<evidence type="ECO:0000256" key="5">
    <source>
        <dbReference type="ARBA" id="ARBA00023033"/>
    </source>
</evidence>
<dbReference type="PANTHER" id="PTHR47178">
    <property type="entry name" value="MONOOXYGENASE, FAD-BINDING"/>
    <property type="match status" value="1"/>
</dbReference>
<evidence type="ECO:0000256" key="1">
    <source>
        <dbReference type="ARBA" id="ARBA00001974"/>
    </source>
</evidence>
<gene>
    <name evidence="7" type="ORF">B0T16DRAFT_494711</name>
</gene>
<evidence type="ECO:0000256" key="2">
    <source>
        <dbReference type="ARBA" id="ARBA00022630"/>
    </source>
</evidence>